<proteinExistence type="predicted"/>
<dbReference type="EMBL" id="CP136336">
    <property type="protein sequence ID" value="WOB08541.1"/>
    <property type="molecule type" value="Genomic_DNA"/>
</dbReference>
<feature type="chain" id="PRO_5045269565" evidence="1">
    <location>
        <begin position="21"/>
        <end position="93"/>
    </location>
</feature>
<reference evidence="3 4" key="1">
    <citation type="submission" date="2023-10" db="EMBL/GenBank/DDBJ databases">
        <title>Bacteria for the degradation of biodegradable plastic PBAT(Polybutylene adipate terephthalate).</title>
        <authorList>
            <person name="Weon H.-Y."/>
            <person name="Yeon J."/>
        </authorList>
    </citation>
    <scope>NUCLEOTIDE SEQUENCE [LARGE SCALE GENOMIC DNA]</scope>
    <source>
        <strain evidence="3 4">SBD 7-3</strain>
    </source>
</reference>
<feature type="signal peptide" evidence="1">
    <location>
        <begin position="1"/>
        <end position="20"/>
    </location>
</feature>
<evidence type="ECO:0000313" key="4">
    <source>
        <dbReference type="Proteomes" id="UP001303946"/>
    </source>
</evidence>
<organism evidence="3 4">
    <name type="scientific">Piscinibacter gummiphilus</name>
    <dbReference type="NCBI Taxonomy" id="946333"/>
    <lineage>
        <taxon>Bacteria</taxon>
        <taxon>Pseudomonadati</taxon>
        <taxon>Pseudomonadota</taxon>
        <taxon>Betaproteobacteria</taxon>
        <taxon>Burkholderiales</taxon>
        <taxon>Sphaerotilaceae</taxon>
        <taxon>Piscinibacter</taxon>
    </lineage>
</organism>
<evidence type="ECO:0000259" key="2">
    <source>
        <dbReference type="Pfam" id="PF13670"/>
    </source>
</evidence>
<dbReference type="Proteomes" id="UP001303946">
    <property type="component" value="Chromosome"/>
</dbReference>
<protein>
    <submittedName>
        <fullName evidence="3">PepSY domain-containing protein</fullName>
    </submittedName>
</protein>
<evidence type="ECO:0000256" key="1">
    <source>
        <dbReference type="SAM" id="SignalP"/>
    </source>
</evidence>
<sequence length="93" mass="10224">MKHLFLVATLTLLATGTAQAHGDIKCTTPKADWRGQMELQSKLTAEGWKVRKVKVENGCYEVYGFDPKGQKAEAFFDPKSFEPVLPAGQAAPK</sequence>
<evidence type="ECO:0000313" key="3">
    <source>
        <dbReference type="EMBL" id="WOB08541.1"/>
    </source>
</evidence>
<dbReference type="Pfam" id="PF13670">
    <property type="entry name" value="PepSY_2"/>
    <property type="match status" value="1"/>
</dbReference>
<accession>A0ABZ0CVL4</accession>
<keyword evidence="1" id="KW-0732">Signal</keyword>
<keyword evidence="4" id="KW-1185">Reference proteome</keyword>
<gene>
    <name evidence="3" type="ORF">RXV79_00470</name>
</gene>
<feature type="domain" description="PepSY" evidence="2">
    <location>
        <begin position="4"/>
        <end position="84"/>
    </location>
</feature>
<dbReference type="RefSeq" id="WP_316701316.1">
    <property type="nucleotide sequence ID" value="NZ_CP136336.1"/>
</dbReference>
<dbReference type="InterPro" id="IPR025711">
    <property type="entry name" value="PepSY"/>
</dbReference>
<name>A0ABZ0CVL4_9BURK</name>